<gene>
    <name evidence="2" type="ORF">J0J70_00400</name>
</gene>
<proteinExistence type="predicted"/>
<sequence length="195" mass="23350">MIANTHRMVGEFLYQQLSPSNQAFIHKRRFMYGNIKPDIHQKYLRMSHYHRDNEEIIFDMLNRLLNSKASIPEFSENLGILIHFFCDYACIYHANDYLYDNHSIAKHLKYEVMLHRYAAKKFATLDTVKIIPFRNVNEIREYVHNLTHRLNQVPITRSVAQDFEDMVVLSVSVMQYVINRYEFHKLLISHNKKEA</sequence>
<evidence type="ECO:0000313" key="2">
    <source>
        <dbReference type="EMBL" id="UUF08545.1"/>
    </source>
</evidence>
<accession>A0A9Q9FGQ6</accession>
<dbReference type="GO" id="GO:0016788">
    <property type="term" value="F:hydrolase activity, acting on ester bonds"/>
    <property type="evidence" value="ECO:0007669"/>
    <property type="project" value="InterPro"/>
</dbReference>
<evidence type="ECO:0000259" key="1">
    <source>
        <dbReference type="Pfam" id="PF00882"/>
    </source>
</evidence>
<dbReference type="EMBL" id="CP071250">
    <property type="protein sequence ID" value="UUF08545.1"/>
    <property type="molecule type" value="Genomic_DNA"/>
</dbReference>
<dbReference type="RefSeq" id="WP_212725180.1">
    <property type="nucleotide sequence ID" value="NZ_CP071250.1"/>
</dbReference>
<dbReference type="InterPro" id="IPR008947">
    <property type="entry name" value="PLipase_C/P1_nuclease_dom_sf"/>
</dbReference>
<evidence type="ECO:0000313" key="3">
    <source>
        <dbReference type="Proteomes" id="UP001058072"/>
    </source>
</evidence>
<reference evidence="2" key="1">
    <citation type="submission" date="2021-03" db="EMBL/GenBank/DDBJ databases">
        <title>Comparative Genomics and Metabolomics in the genus Turicibacter.</title>
        <authorList>
            <person name="Maki J."/>
            <person name="Looft T."/>
        </authorList>
    </citation>
    <scope>NUCLEOTIDE SEQUENCE</scope>
    <source>
        <strain evidence="2">ISU324</strain>
    </source>
</reference>
<name>A0A9Q9FGQ6_9FIRM</name>
<dbReference type="Proteomes" id="UP001058072">
    <property type="component" value="Chromosome"/>
</dbReference>
<organism evidence="2 3">
    <name type="scientific">Turicibacter bilis</name>
    <dbReference type="NCBI Taxonomy" id="2735723"/>
    <lineage>
        <taxon>Bacteria</taxon>
        <taxon>Bacillati</taxon>
        <taxon>Bacillota</taxon>
        <taxon>Erysipelotrichia</taxon>
        <taxon>Erysipelotrichales</taxon>
        <taxon>Turicibacteraceae</taxon>
        <taxon>Turicibacter</taxon>
    </lineage>
</organism>
<feature type="domain" description="Phospholipase C/D" evidence="1">
    <location>
        <begin position="5"/>
        <end position="128"/>
    </location>
</feature>
<protein>
    <submittedName>
        <fullName evidence="2">Zinc dependent phospholipase C family protein</fullName>
    </submittedName>
</protein>
<dbReference type="AlphaFoldDB" id="A0A9Q9FGQ6"/>
<dbReference type="SUPFAM" id="SSF48537">
    <property type="entry name" value="Phospholipase C/P1 nuclease"/>
    <property type="match status" value="1"/>
</dbReference>
<dbReference type="InterPro" id="IPR029002">
    <property type="entry name" value="PLPC/GPLD1"/>
</dbReference>
<dbReference type="Pfam" id="PF00882">
    <property type="entry name" value="Zn_dep_PLPC"/>
    <property type="match status" value="1"/>
</dbReference>